<sequence length="93" mass="10203">MSFSGSNCPERSLCLYRDANYTGGGIAFRGGDFVMNLGTYGVNDTMSSWSNNAYRDCFWFPHADMVGGGHVMSTFKRINLPPNENDTASSILC</sequence>
<name>D5SLR8_STRCL</name>
<dbReference type="Pfam" id="PF03995">
    <property type="entry name" value="Inhibitor_I36"/>
    <property type="match status" value="1"/>
</dbReference>
<evidence type="ECO:0000313" key="1">
    <source>
        <dbReference type="EMBL" id="EFG04861.2"/>
    </source>
</evidence>
<dbReference type="Gene3D" id="2.60.20.10">
    <property type="entry name" value="Crystallins"/>
    <property type="match status" value="1"/>
</dbReference>
<dbReference type="InterPro" id="IPR011024">
    <property type="entry name" value="G_crystallin-like"/>
</dbReference>
<dbReference type="SUPFAM" id="SSF49695">
    <property type="entry name" value="gamma-Crystallin-like"/>
    <property type="match status" value="1"/>
</dbReference>
<reference evidence="1 2" key="1">
    <citation type="journal article" date="2010" name="Genome Biol. Evol.">
        <title>The sequence of a 1.8-mb bacterial linear plasmid reveals a rich evolutionary reservoir of secondary metabolic pathways.</title>
        <authorList>
            <person name="Medema M.H."/>
            <person name="Trefzer A."/>
            <person name="Kovalchuk A."/>
            <person name="van den Berg M."/>
            <person name="Mueller U."/>
            <person name="Heijne W."/>
            <person name="Wu L."/>
            <person name="Alam M.T."/>
            <person name="Ronning C.M."/>
            <person name="Nierman W.C."/>
            <person name="Bovenberg R.A.L."/>
            <person name="Breitling R."/>
            <person name="Takano E."/>
        </authorList>
    </citation>
    <scope>NUCLEOTIDE SEQUENCE [LARGE SCALE GENOMIC DNA]</scope>
    <source>
        <strain evidence="2">ATCC 27064 / DSM 738 / JCM 4710 / NBRC 13307 / NCIMB 12785 / NRRL 3585 / VKM Ac-602</strain>
        <plasmid evidence="1">pSCL4</plasmid>
    </source>
</reference>
<dbReference type="Proteomes" id="UP000002357">
    <property type="component" value="Plasmid pSCL4"/>
</dbReference>
<geneLocation type="plasmid" evidence="1 2">
    <name>pSCL4</name>
</geneLocation>
<protein>
    <submittedName>
        <fullName evidence="1">Uncharacterized protein</fullName>
    </submittedName>
</protein>
<gene>
    <name evidence="1" type="ORF">SCLAV_p1377</name>
</gene>
<dbReference type="EMBL" id="CM000914">
    <property type="protein sequence ID" value="EFG04861.2"/>
    <property type="molecule type" value="Genomic_DNA"/>
</dbReference>
<organism evidence="1 2">
    <name type="scientific">Streptomyces clavuligerus</name>
    <dbReference type="NCBI Taxonomy" id="1901"/>
    <lineage>
        <taxon>Bacteria</taxon>
        <taxon>Bacillati</taxon>
        <taxon>Actinomycetota</taxon>
        <taxon>Actinomycetes</taxon>
        <taxon>Kitasatosporales</taxon>
        <taxon>Streptomycetaceae</taxon>
        <taxon>Streptomyces</taxon>
    </lineage>
</organism>
<evidence type="ECO:0000313" key="2">
    <source>
        <dbReference type="Proteomes" id="UP000002357"/>
    </source>
</evidence>
<keyword evidence="1" id="KW-0614">Plasmid</keyword>
<accession>D5SLR8</accession>
<dbReference type="eggNOG" id="ENOG5030J4Z">
    <property type="taxonomic scope" value="Bacteria"/>
</dbReference>
<proteinExistence type="predicted"/>
<dbReference type="AlphaFoldDB" id="D5SLR8"/>
<keyword evidence="2" id="KW-1185">Reference proteome</keyword>